<evidence type="ECO:0000256" key="2">
    <source>
        <dbReference type="SAM" id="Phobius"/>
    </source>
</evidence>
<comment type="caution">
    <text evidence="4">The sequence shown here is derived from an EMBL/GenBank/DDBJ whole genome shotgun (WGS) entry which is preliminary data.</text>
</comment>
<accession>A0A8S3TXG8</accession>
<protein>
    <recommendedName>
        <fullName evidence="3">E3 ubiquitin-protein ligase APD1-4 middle domain-containing protein</fullName>
    </recommendedName>
</protein>
<dbReference type="InterPro" id="IPR032010">
    <property type="entry name" value="APD1-4_M"/>
</dbReference>
<dbReference type="Pfam" id="PF16041">
    <property type="entry name" value="APD1-4_M"/>
    <property type="match status" value="1"/>
</dbReference>
<feature type="transmembrane region" description="Helical" evidence="2">
    <location>
        <begin position="40"/>
        <end position="59"/>
    </location>
</feature>
<dbReference type="EMBL" id="CAJPWZ010002478">
    <property type="protein sequence ID" value="CAG2238703.1"/>
    <property type="molecule type" value="Genomic_DNA"/>
</dbReference>
<sequence>MSSNMRNCCRKCCGFFGSIICPGQVPEEHKTNITNTNRVYILWIVLVAIFLTAGLVQLLHKNNQFNVITVQDQMYYVDWFSNKWCSGVNITSEYPVEVNAYLLPKLTSSKDVCQRSTDTVSRINKTPVPGNDIYYLKVSLKQGDRISGKICAPSIEKIYIFTRLMDFKSCILTDSWTRCGINGPTRYVIDSLCTDYNTFDNAFQLPPKTMTKSGDLYYVFYNKLATTSFVSAIFTKPLLNMKLVNRAQRTCLDQTLCQLDYGSIYDSYAVCFEAVRKSPFSWHPDVDNNVKVACRRRQWLYVLLFFVVPFVIGILGSVLICLCCKHNSSVVDRHRMDSSDIHYPDRHIERYVVTNNNNRFSNIHDDYRNRQEFTNDINGGITDQETIDLDREPVDRHVNNRFSNIHDNYRNTFNRQELTNDTIGNIAEQETIDLDRDSVDRHVNHLPPSLHDPLPSYDNHLPPSSHDPPPSYDEVMKGTPL</sequence>
<dbReference type="AlphaFoldDB" id="A0A8S3TXG8"/>
<evidence type="ECO:0000256" key="1">
    <source>
        <dbReference type="SAM" id="MobiDB-lite"/>
    </source>
</evidence>
<keyword evidence="5" id="KW-1185">Reference proteome</keyword>
<name>A0A8S3TXG8_MYTED</name>
<dbReference type="OrthoDB" id="6375539at2759"/>
<dbReference type="Proteomes" id="UP000683360">
    <property type="component" value="Unassembled WGS sequence"/>
</dbReference>
<keyword evidence="2" id="KW-1133">Transmembrane helix</keyword>
<keyword evidence="2" id="KW-0472">Membrane</keyword>
<evidence type="ECO:0000313" key="5">
    <source>
        <dbReference type="Proteomes" id="UP000683360"/>
    </source>
</evidence>
<proteinExistence type="predicted"/>
<reference evidence="4" key="1">
    <citation type="submission" date="2021-03" db="EMBL/GenBank/DDBJ databases">
        <authorList>
            <person name="Bekaert M."/>
        </authorList>
    </citation>
    <scope>NUCLEOTIDE SEQUENCE</scope>
</reference>
<gene>
    <name evidence="4" type="ORF">MEDL_51107</name>
</gene>
<evidence type="ECO:0000259" key="3">
    <source>
        <dbReference type="Pfam" id="PF16041"/>
    </source>
</evidence>
<organism evidence="4 5">
    <name type="scientific">Mytilus edulis</name>
    <name type="common">Blue mussel</name>
    <dbReference type="NCBI Taxonomy" id="6550"/>
    <lineage>
        <taxon>Eukaryota</taxon>
        <taxon>Metazoa</taxon>
        <taxon>Spiralia</taxon>
        <taxon>Lophotrochozoa</taxon>
        <taxon>Mollusca</taxon>
        <taxon>Bivalvia</taxon>
        <taxon>Autobranchia</taxon>
        <taxon>Pteriomorphia</taxon>
        <taxon>Mytilida</taxon>
        <taxon>Mytiloidea</taxon>
        <taxon>Mytilidae</taxon>
        <taxon>Mytilinae</taxon>
        <taxon>Mytilus</taxon>
    </lineage>
</organism>
<keyword evidence="2" id="KW-0812">Transmembrane</keyword>
<feature type="region of interest" description="Disordered" evidence="1">
    <location>
        <begin position="441"/>
        <end position="481"/>
    </location>
</feature>
<feature type="compositionally biased region" description="Low complexity" evidence="1">
    <location>
        <begin position="445"/>
        <end position="456"/>
    </location>
</feature>
<feature type="domain" description="E3 ubiquitin-protein ligase APD1-4 middle" evidence="3">
    <location>
        <begin position="209"/>
        <end position="312"/>
    </location>
</feature>
<evidence type="ECO:0000313" key="4">
    <source>
        <dbReference type="EMBL" id="CAG2238703.1"/>
    </source>
</evidence>
<feature type="transmembrane region" description="Helical" evidence="2">
    <location>
        <begin position="299"/>
        <end position="320"/>
    </location>
</feature>